<dbReference type="SUPFAM" id="SSF48179">
    <property type="entry name" value="6-phosphogluconate dehydrogenase C-terminal domain-like"/>
    <property type="match status" value="1"/>
</dbReference>
<dbReference type="PRINTS" id="PR00077">
    <property type="entry name" value="GPDHDRGNASE"/>
</dbReference>
<dbReference type="GO" id="GO:0005975">
    <property type="term" value="P:carbohydrate metabolic process"/>
    <property type="evidence" value="ECO:0007669"/>
    <property type="project" value="InterPro"/>
</dbReference>
<sequence>MTEKIAIIGSGNWGSAIAKVIGVNVRRYPELFDQEVRMWMFEEDYKGQKLSQIFNKTHENAKYLPGITIDDCVVAVTDVVESIKDATLLVFVTPHQFLKKTCQQIKPHLSPRARAISLIKGVDLNEDGVVLLSDIIKDNLGIDTSVLMGANIANEVAKGMFSEATIGSKDAKNAEMFVKVFDTPTFKCSWIDDVAGVEICGAIKNVVALAAGFCDGMKLPGNTKAAVLRIGLLEMRAFAQYFFSGVKTDTFFESCGLADLFVTCTEGRNRKCAEAFARGGKSFSQVEAELLNGQKLQGTGTAEEVYRILKKKKITQDFPLLTAVYEISFEGKPPRYLLEALANQKPKSKL</sequence>
<feature type="binding site" evidence="7">
    <location>
        <position position="268"/>
    </location>
    <ligand>
        <name>NAD(+)</name>
        <dbReference type="ChEBI" id="CHEBI:57540"/>
    </ligand>
</feature>
<dbReference type="Proteomes" id="UP000241769">
    <property type="component" value="Unassembled WGS sequence"/>
</dbReference>
<organism evidence="12 13">
    <name type="scientific">Planoprotostelium fungivorum</name>
    <dbReference type="NCBI Taxonomy" id="1890364"/>
    <lineage>
        <taxon>Eukaryota</taxon>
        <taxon>Amoebozoa</taxon>
        <taxon>Evosea</taxon>
        <taxon>Variosea</taxon>
        <taxon>Cavosteliida</taxon>
        <taxon>Cavosteliaceae</taxon>
        <taxon>Planoprotostelium</taxon>
    </lineage>
</organism>
<keyword evidence="13" id="KW-1185">Reference proteome</keyword>
<comment type="caution">
    <text evidence="12">The sequence shown here is derived from an EMBL/GenBank/DDBJ whole genome shotgun (WGS) entry which is preliminary data.</text>
</comment>
<feature type="domain" description="Glycerol-3-phosphate dehydrogenase NAD-dependent N-terminal" evidence="10">
    <location>
        <begin position="4"/>
        <end position="173"/>
    </location>
</feature>
<dbReference type="PANTHER" id="PTHR11728:SF8">
    <property type="entry name" value="GLYCEROL-3-PHOSPHATE DEHYDROGENASE [NAD(+)]-RELATED"/>
    <property type="match status" value="1"/>
</dbReference>
<feature type="binding site" evidence="6">
    <location>
        <position position="120"/>
    </location>
    <ligand>
        <name>substrate</name>
    </ligand>
</feature>
<dbReference type="InterPro" id="IPR011128">
    <property type="entry name" value="G3P_DH_NAD-dep_N"/>
</dbReference>
<dbReference type="AlphaFoldDB" id="A0A2P6NGY8"/>
<accession>A0A2P6NGY8</accession>
<dbReference type="Pfam" id="PF01210">
    <property type="entry name" value="NAD_Gly3P_dh_N"/>
    <property type="match status" value="1"/>
</dbReference>
<dbReference type="InterPro" id="IPR017751">
    <property type="entry name" value="G3P_DH_NAD-dep_euk"/>
</dbReference>
<evidence type="ECO:0000256" key="1">
    <source>
        <dbReference type="ARBA" id="ARBA00011009"/>
    </source>
</evidence>
<feature type="binding site" evidence="7">
    <location>
        <position position="297"/>
    </location>
    <ligand>
        <name>NAD(+)</name>
        <dbReference type="ChEBI" id="CHEBI:57540"/>
    </ligand>
</feature>
<dbReference type="Gene3D" id="3.40.50.720">
    <property type="entry name" value="NAD(P)-binding Rossmann-like Domain"/>
    <property type="match status" value="1"/>
</dbReference>
<dbReference type="InterPro" id="IPR013328">
    <property type="entry name" value="6PGD_dom2"/>
</dbReference>
<feature type="binding site" evidence="6">
    <location>
        <begin position="268"/>
        <end position="269"/>
    </location>
    <ligand>
        <name>substrate</name>
    </ligand>
</feature>
<evidence type="ECO:0000313" key="13">
    <source>
        <dbReference type="Proteomes" id="UP000241769"/>
    </source>
</evidence>
<dbReference type="GO" id="GO:0042803">
    <property type="term" value="F:protein homodimerization activity"/>
    <property type="evidence" value="ECO:0007669"/>
    <property type="project" value="InterPro"/>
</dbReference>
<dbReference type="Pfam" id="PF07479">
    <property type="entry name" value="NAD_Gly3P_dh_C"/>
    <property type="match status" value="1"/>
</dbReference>
<dbReference type="InterPro" id="IPR006168">
    <property type="entry name" value="G3P_DH_NAD-dep"/>
</dbReference>
<feature type="domain" description="Glycerol-3-phosphate dehydrogenase NAD-dependent C-terminal" evidence="11">
    <location>
        <begin position="193"/>
        <end position="338"/>
    </location>
</feature>
<evidence type="ECO:0000256" key="2">
    <source>
        <dbReference type="ARBA" id="ARBA00023002"/>
    </source>
</evidence>
<gene>
    <name evidence="12" type="ORF">PROFUN_09378</name>
</gene>
<evidence type="ECO:0000259" key="10">
    <source>
        <dbReference type="Pfam" id="PF01210"/>
    </source>
</evidence>
<reference evidence="12 13" key="1">
    <citation type="journal article" date="2018" name="Genome Biol. Evol.">
        <title>Multiple Roots of Fruiting Body Formation in Amoebozoa.</title>
        <authorList>
            <person name="Hillmann F."/>
            <person name="Forbes G."/>
            <person name="Novohradska S."/>
            <person name="Ferling I."/>
            <person name="Riege K."/>
            <person name="Groth M."/>
            <person name="Westermann M."/>
            <person name="Marz M."/>
            <person name="Spaller T."/>
            <person name="Winckler T."/>
            <person name="Schaap P."/>
            <person name="Glockner G."/>
        </authorList>
    </citation>
    <scope>NUCLEOTIDE SEQUENCE [LARGE SCALE GENOMIC DNA]</scope>
    <source>
        <strain evidence="12 13">Jena</strain>
    </source>
</reference>
<dbReference type="PIRSF" id="PIRSF000114">
    <property type="entry name" value="Glycerol-3-P_dh"/>
    <property type="match status" value="1"/>
</dbReference>
<dbReference type="GO" id="GO:0046168">
    <property type="term" value="P:glycerol-3-phosphate catabolic process"/>
    <property type="evidence" value="ECO:0007669"/>
    <property type="project" value="UniProtKB-UniRule"/>
</dbReference>
<feature type="binding site" evidence="7">
    <location>
        <position position="41"/>
    </location>
    <ligand>
        <name>NAD(+)</name>
        <dbReference type="ChEBI" id="CHEBI:57540"/>
    </ligand>
</feature>
<evidence type="ECO:0000256" key="9">
    <source>
        <dbReference type="RuleBase" id="RU361243"/>
    </source>
</evidence>
<evidence type="ECO:0000259" key="11">
    <source>
        <dbReference type="Pfam" id="PF07479"/>
    </source>
</evidence>
<feature type="binding site" evidence="7">
    <location>
        <begin position="9"/>
        <end position="14"/>
    </location>
    <ligand>
        <name>NAD(+)</name>
        <dbReference type="ChEBI" id="CHEBI:57540"/>
    </ligand>
</feature>
<proteinExistence type="inferred from homology"/>
<evidence type="ECO:0000256" key="4">
    <source>
        <dbReference type="ARBA" id="ARBA00048683"/>
    </source>
</evidence>
<dbReference type="NCBIfam" id="TIGR03376">
    <property type="entry name" value="glycerol3P_DH"/>
    <property type="match status" value="1"/>
</dbReference>
<evidence type="ECO:0000256" key="6">
    <source>
        <dbReference type="PIRSR" id="PIRSR000114-2"/>
    </source>
</evidence>
<dbReference type="Gene3D" id="1.10.1040.10">
    <property type="entry name" value="N-(1-d-carboxylethyl)-l-norvaline Dehydrogenase, domain 2"/>
    <property type="match status" value="1"/>
</dbReference>
<keyword evidence="3 7" id="KW-0520">NAD</keyword>
<dbReference type="InterPro" id="IPR036291">
    <property type="entry name" value="NAD(P)-bd_dom_sf"/>
</dbReference>
<dbReference type="FunFam" id="3.40.50.720:FF:000365">
    <property type="entry name" value="Glycerol-3-phosphate dehydrogenase [NAD(+)]"/>
    <property type="match status" value="1"/>
</dbReference>
<keyword evidence="2 8" id="KW-0560">Oxidoreductase</keyword>
<feature type="binding site" evidence="7">
    <location>
        <position position="153"/>
    </location>
    <ligand>
        <name>NAD(+)</name>
        <dbReference type="ChEBI" id="CHEBI:57540"/>
    </ligand>
</feature>
<dbReference type="GO" id="GO:0005829">
    <property type="term" value="C:cytosol"/>
    <property type="evidence" value="ECO:0007669"/>
    <property type="project" value="TreeGrafter"/>
</dbReference>
<dbReference type="InParanoid" id="A0A2P6NGY8"/>
<dbReference type="SUPFAM" id="SSF51735">
    <property type="entry name" value="NAD(P)-binding Rossmann-fold domains"/>
    <property type="match status" value="1"/>
</dbReference>
<evidence type="ECO:0000256" key="7">
    <source>
        <dbReference type="PIRSR" id="PIRSR000114-3"/>
    </source>
</evidence>
<feature type="binding site" evidence="7">
    <location>
        <position position="97"/>
    </location>
    <ligand>
        <name>NAD(+)</name>
        <dbReference type="ChEBI" id="CHEBI:57540"/>
    </ligand>
</feature>
<evidence type="ECO:0000256" key="3">
    <source>
        <dbReference type="ARBA" id="ARBA00023027"/>
    </source>
</evidence>
<dbReference type="GO" id="GO:0141152">
    <property type="term" value="F:glycerol-3-phosphate dehydrogenase (NAD+) activity"/>
    <property type="evidence" value="ECO:0007669"/>
    <property type="project" value="UniProtKB-UniRule"/>
</dbReference>
<dbReference type="GO" id="GO:0051287">
    <property type="term" value="F:NAD binding"/>
    <property type="evidence" value="ECO:0007669"/>
    <property type="project" value="UniProtKB-UniRule"/>
</dbReference>
<protein>
    <recommendedName>
        <fullName evidence="9">Glycerol-3-phosphate dehydrogenase [NAD(+)]</fullName>
        <ecNumber evidence="9">1.1.1.8</ecNumber>
    </recommendedName>
</protein>
<dbReference type="InterPro" id="IPR006109">
    <property type="entry name" value="G3P_DH_NAD-dep_C"/>
</dbReference>
<dbReference type="OrthoDB" id="10263760at2759"/>
<feature type="active site" description="Proton acceptor" evidence="5">
    <location>
        <position position="204"/>
    </location>
</feature>
<evidence type="ECO:0000256" key="5">
    <source>
        <dbReference type="PIRSR" id="PIRSR000114-1"/>
    </source>
</evidence>
<dbReference type="STRING" id="1890364.A0A2P6NGY8"/>
<dbReference type="InterPro" id="IPR008927">
    <property type="entry name" value="6-PGluconate_DH-like_C_sf"/>
</dbReference>
<name>A0A2P6NGY8_9EUKA</name>
<feature type="binding site" evidence="7">
    <location>
        <position position="295"/>
    </location>
    <ligand>
        <name>NAD(+)</name>
        <dbReference type="ChEBI" id="CHEBI:57540"/>
    </ligand>
</feature>
<dbReference type="PANTHER" id="PTHR11728">
    <property type="entry name" value="GLYCEROL-3-PHOSPHATE DEHYDROGENASE"/>
    <property type="match status" value="1"/>
</dbReference>
<comment type="catalytic activity">
    <reaction evidence="4 9">
        <text>sn-glycerol 3-phosphate + NAD(+) = dihydroxyacetone phosphate + NADH + H(+)</text>
        <dbReference type="Rhea" id="RHEA:11092"/>
        <dbReference type="ChEBI" id="CHEBI:15378"/>
        <dbReference type="ChEBI" id="CHEBI:57540"/>
        <dbReference type="ChEBI" id="CHEBI:57597"/>
        <dbReference type="ChEBI" id="CHEBI:57642"/>
        <dbReference type="ChEBI" id="CHEBI:57945"/>
        <dbReference type="EC" id="1.1.1.8"/>
    </reaction>
</comment>
<dbReference type="EC" id="1.1.1.8" evidence="9"/>
<dbReference type="FunFam" id="1.10.1040.10:FF:000004">
    <property type="entry name" value="Glycerol-3-phosphate dehydrogenase [NAD(+)]"/>
    <property type="match status" value="1"/>
</dbReference>
<evidence type="ECO:0000256" key="8">
    <source>
        <dbReference type="RuleBase" id="RU000437"/>
    </source>
</evidence>
<dbReference type="EMBL" id="MDYQ01000087">
    <property type="protein sequence ID" value="PRP83214.1"/>
    <property type="molecule type" value="Genomic_DNA"/>
</dbReference>
<evidence type="ECO:0000313" key="12">
    <source>
        <dbReference type="EMBL" id="PRP83214.1"/>
    </source>
</evidence>
<comment type="similarity">
    <text evidence="1 8">Belongs to the NAD-dependent glycerol-3-phosphate dehydrogenase family.</text>
</comment>